<organism evidence="4 5">
    <name type="scientific">Ridgeia piscesae</name>
    <name type="common">Tubeworm</name>
    <dbReference type="NCBI Taxonomy" id="27915"/>
    <lineage>
        <taxon>Eukaryota</taxon>
        <taxon>Metazoa</taxon>
        <taxon>Spiralia</taxon>
        <taxon>Lophotrochozoa</taxon>
        <taxon>Annelida</taxon>
        <taxon>Polychaeta</taxon>
        <taxon>Sedentaria</taxon>
        <taxon>Canalipalpata</taxon>
        <taxon>Sabellida</taxon>
        <taxon>Siboglinidae</taxon>
        <taxon>Ridgeia</taxon>
    </lineage>
</organism>
<evidence type="ECO:0000256" key="1">
    <source>
        <dbReference type="ARBA" id="ARBA00022737"/>
    </source>
</evidence>
<dbReference type="AlphaFoldDB" id="A0AAD9PDI3"/>
<reference evidence="4" key="1">
    <citation type="journal article" date="2023" name="Mol. Biol. Evol.">
        <title>Third-Generation Sequencing Reveals the Adaptive Role of the Epigenome in Three Deep-Sea Polychaetes.</title>
        <authorList>
            <person name="Perez M."/>
            <person name="Aroh O."/>
            <person name="Sun Y."/>
            <person name="Lan Y."/>
            <person name="Juniper S.K."/>
            <person name="Young C.R."/>
            <person name="Angers B."/>
            <person name="Qian P.Y."/>
        </authorList>
    </citation>
    <scope>NUCLEOTIDE SEQUENCE</scope>
    <source>
        <strain evidence="4">R07B-5</strain>
    </source>
</reference>
<accession>A0AAD9PDI3</accession>
<dbReference type="Gene3D" id="3.40.50.300">
    <property type="entry name" value="P-loop containing nucleotide triphosphate hydrolases"/>
    <property type="match status" value="1"/>
</dbReference>
<keyword evidence="1" id="KW-0677">Repeat</keyword>
<name>A0AAD9PDI3_RIDPI</name>
<dbReference type="InterPro" id="IPR041664">
    <property type="entry name" value="AAA_16"/>
</dbReference>
<evidence type="ECO:0000256" key="2">
    <source>
        <dbReference type="SAM" id="MobiDB-lite"/>
    </source>
</evidence>
<comment type="caution">
    <text evidence="4">The sequence shown here is derived from an EMBL/GenBank/DDBJ whole genome shotgun (WGS) entry which is preliminary data.</text>
</comment>
<dbReference type="PANTHER" id="PTHR19860">
    <property type="entry name" value="DDB1- AND CUL4-ASSOCIATED FACTOR 12-RELATED"/>
    <property type="match status" value="1"/>
</dbReference>
<proteinExistence type="predicted"/>
<dbReference type="GO" id="GO:0080008">
    <property type="term" value="C:Cul4-RING E3 ubiquitin ligase complex"/>
    <property type="evidence" value="ECO:0007669"/>
    <property type="project" value="TreeGrafter"/>
</dbReference>
<evidence type="ECO:0000313" key="4">
    <source>
        <dbReference type="EMBL" id="KAK2192770.1"/>
    </source>
</evidence>
<dbReference type="Proteomes" id="UP001209878">
    <property type="component" value="Unassembled WGS sequence"/>
</dbReference>
<feature type="region of interest" description="Disordered" evidence="2">
    <location>
        <begin position="1075"/>
        <end position="1110"/>
    </location>
</feature>
<dbReference type="EMBL" id="JAODUO010000023">
    <property type="protein sequence ID" value="KAK2192770.1"/>
    <property type="molecule type" value="Genomic_DNA"/>
</dbReference>
<feature type="domain" description="Orc1-like AAA ATPase" evidence="3">
    <location>
        <begin position="251"/>
        <end position="384"/>
    </location>
</feature>
<dbReference type="InterPro" id="IPR051191">
    <property type="entry name" value="DCAF12"/>
</dbReference>
<dbReference type="Gene3D" id="1.25.40.10">
    <property type="entry name" value="Tetratricopeptide repeat domain"/>
    <property type="match status" value="2"/>
</dbReference>
<dbReference type="InterPro" id="IPR011990">
    <property type="entry name" value="TPR-like_helical_dom_sf"/>
</dbReference>
<protein>
    <recommendedName>
        <fullName evidence="3">Orc1-like AAA ATPase domain-containing protein</fullName>
    </recommendedName>
</protein>
<keyword evidence="5" id="KW-1185">Reference proteome</keyword>
<dbReference type="PANTHER" id="PTHR19860:SF14">
    <property type="entry name" value="DUF4062 DOMAIN-CONTAINING PROTEIN"/>
    <property type="match status" value="1"/>
</dbReference>
<gene>
    <name evidence="4" type="ORF">NP493_23g05000</name>
</gene>
<evidence type="ECO:0000259" key="3">
    <source>
        <dbReference type="Pfam" id="PF13191"/>
    </source>
</evidence>
<evidence type="ECO:0000313" key="5">
    <source>
        <dbReference type="Proteomes" id="UP001209878"/>
    </source>
</evidence>
<dbReference type="SUPFAM" id="SSF48452">
    <property type="entry name" value="TPR-like"/>
    <property type="match status" value="1"/>
</dbReference>
<feature type="compositionally biased region" description="Acidic residues" evidence="2">
    <location>
        <begin position="1092"/>
        <end position="1110"/>
    </location>
</feature>
<dbReference type="InterPro" id="IPR027417">
    <property type="entry name" value="P-loop_NTPase"/>
</dbReference>
<dbReference type="SUPFAM" id="SSF52540">
    <property type="entry name" value="P-loop containing nucleoside triphosphate hydrolases"/>
    <property type="match status" value="1"/>
</dbReference>
<dbReference type="Pfam" id="PF13191">
    <property type="entry name" value="AAA_16"/>
    <property type="match status" value="1"/>
</dbReference>
<sequence>MASRCEWQTLKLYITSYHADFGRERELLLKEVIPSLQSWCEAHCIELQETDVRWGGYLLADTIENIHKGIEQSYRNNVQPFFINITSDSLGLLPTWTDNMDSVMEVYRRKLKLTSSEVEMLQEAYNENNPNSLVLVREDHVLDDLFPGETREFMNRGIIPMTVCRDYLTQRLQRYPCKQVVKYSYECDGWDVERNRLVLKLAKEEFADKILEFVKTRIGTDFSPEYRLSCDKYAEMRKNHTDFMEPQSAKVKGRDSVITQIEHYIRGSSRDVPLLVKGESGCGKTAVMAAAADYLQHKIGAGQLTGAGDSNSWHIFYHFVGAAPHSTELEPMLKRLFRELDVEGGAVWEADMMFTAQKCCDLLSSVTTRPVILIVDGIDQFEEELSAQIMSWVPCKLAPHVRCVFSVGSETSSQHEVLMERESKPQMIDVPPLDWASRMLIVEDLLRGEKRLSQRQMTSLLCKALLREPPLWLGLACDELRCACDDRDTVTQRIDMLPDCLPDLLDEVLERLAQGVDYYLFAAALCLLVVSDKGLTPFQLLNILSQGDLSPPSPYDEKDETESSEKDHRTRGCWSVSVDQWRRVFSTLERFLRPTRDSHTELVDFYHPALTRAVRRKYFKCRDDNEQTEESADIYKFWHQKLVNYFEQGNHKEGHVEEYLYQLSKVSDSSRLAQMLCDWDIFDQLYDDKFCFKLLRYWRQVGDISVMMDHYKVALSQLEMQEPRNEKLTALRYEHIARIFLQSGKYAEALTLTKVALKWEEKELGNQPERMVELYCLMGEIYDEKLKLNDFVSDSQLPDLRKTISYGRKSIGLRKTFSGKHNQFKLGMSLMKLAFSLESWEACGGDADMSGEEAVQEAGQHVESALQIFKEINDMGHYAEALMTKGVLARRGSMEQLKLYNEARELCLQVYGECSLLMSRLYINIGIVYEDNNDYVKAFNYFMRWARVSEMILGPQHPKTLRAKGVLKEPRYNLVAERLKEQDNLTPGRTVGDNQEVVIDEESINNEVSELLEYNSDESTYDDNIIGSDAVTREDVDVDIDEHTGNNDMLQVTAELQQAINQLLRRALGELSSTTPAATLQLDNRLEHSDDATEEEEEEEETDEDTETED</sequence>